<reference evidence="3 4" key="1">
    <citation type="journal article" date="2016" name="Nat. Commun.">
        <title>Thousands of microbial genomes shed light on interconnected biogeochemical processes in an aquifer system.</title>
        <authorList>
            <person name="Anantharaman K."/>
            <person name="Brown C.T."/>
            <person name="Hug L.A."/>
            <person name="Sharon I."/>
            <person name="Castelle C.J."/>
            <person name="Probst A.J."/>
            <person name="Thomas B.C."/>
            <person name="Singh A."/>
            <person name="Wilkins M.J."/>
            <person name="Karaoz U."/>
            <person name="Brodie E.L."/>
            <person name="Williams K.H."/>
            <person name="Hubbard S.S."/>
            <person name="Banfield J.F."/>
        </authorList>
    </citation>
    <scope>NUCLEOTIDE SEQUENCE [LARGE SCALE GENOMIC DNA]</scope>
</reference>
<evidence type="ECO:0000256" key="1">
    <source>
        <dbReference type="SAM" id="MobiDB-lite"/>
    </source>
</evidence>
<comment type="caution">
    <text evidence="3">The sequence shown here is derived from an EMBL/GenBank/DDBJ whole genome shotgun (WGS) entry which is preliminary data.</text>
</comment>
<keyword evidence="2" id="KW-1133">Transmembrane helix</keyword>
<evidence type="ECO:0000313" key="3">
    <source>
        <dbReference type="EMBL" id="OGZ03897.1"/>
    </source>
</evidence>
<evidence type="ECO:0000256" key="2">
    <source>
        <dbReference type="SAM" id="Phobius"/>
    </source>
</evidence>
<proteinExistence type="predicted"/>
<sequence length="318" mass="35576">MKLKLATFLSLFLIAIFSFLFFLYRYNRSAISSILENPLVFSFQNNSQSLSINSLSEAEKSASLERAKNFYDFLKNPSFEPSPSLEKIAEPFTKSFSDSLKSLNSSKNDASQTSTSNSSPENFSLSRPTEEEIFTKLWPDYYRRHLSDIQDFLLIENIISPADKKEFKTESEIYSFLNVFADYYRSAASLSDEDFLALKKQLINIPRLKAEQKEKILNGDLGFFYFLKKFINSANASWIGVPPFCYKDLSPGNSAPGIASPVFCCNCGFHCNADGCTYIYNCGSGGAACNVHLGCLNSTCRSFPNGIWDNSTSMCGCG</sequence>
<gene>
    <name evidence="3" type="ORF">A2430_01635</name>
</gene>
<protein>
    <submittedName>
        <fullName evidence="3">Uncharacterized protein</fullName>
    </submittedName>
</protein>
<keyword evidence="2" id="KW-0472">Membrane</keyword>
<feature type="transmembrane region" description="Helical" evidence="2">
    <location>
        <begin position="6"/>
        <end position="24"/>
    </location>
</feature>
<name>A0A1G2CRL8_9BACT</name>
<accession>A0A1G2CRL8</accession>
<dbReference type="AlphaFoldDB" id="A0A1G2CRL8"/>
<organism evidence="3 4">
    <name type="scientific">Candidatus Liptonbacteria bacterium RIFOXYC1_FULL_36_8</name>
    <dbReference type="NCBI Taxonomy" id="1798655"/>
    <lineage>
        <taxon>Bacteria</taxon>
        <taxon>Candidatus Liptoniibacteriota</taxon>
    </lineage>
</organism>
<evidence type="ECO:0000313" key="4">
    <source>
        <dbReference type="Proteomes" id="UP000177246"/>
    </source>
</evidence>
<feature type="compositionally biased region" description="Polar residues" evidence="1">
    <location>
        <begin position="112"/>
        <end position="127"/>
    </location>
</feature>
<keyword evidence="2" id="KW-0812">Transmembrane</keyword>
<dbReference type="Proteomes" id="UP000177246">
    <property type="component" value="Unassembled WGS sequence"/>
</dbReference>
<dbReference type="EMBL" id="MHLF01000009">
    <property type="protein sequence ID" value="OGZ03897.1"/>
    <property type="molecule type" value="Genomic_DNA"/>
</dbReference>
<feature type="region of interest" description="Disordered" evidence="1">
    <location>
        <begin position="103"/>
        <end position="127"/>
    </location>
</feature>